<proteinExistence type="predicted"/>
<keyword evidence="4" id="KW-0560">Oxidoreductase</keyword>
<dbReference type="PANTHER" id="PTHR40057">
    <property type="entry name" value="SLR1162 PROTEIN"/>
    <property type="match status" value="1"/>
</dbReference>
<dbReference type="InterPro" id="IPR038762">
    <property type="entry name" value="ABM_predict"/>
</dbReference>
<organism evidence="4 5">
    <name type="scientific">Cryobacterium cryoconiti</name>
    <dbReference type="NCBI Taxonomy" id="1259239"/>
    <lineage>
        <taxon>Bacteria</taxon>
        <taxon>Bacillati</taxon>
        <taxon>Actinomycetota</taxon>
        <taxon>Actinomycetes</taxon>
        <taxon>Micrococcales</taxon>
        <taxon>Microbacteriaceae</taxon>
        <taxon>Cryobacterium</taxon>
    </lineage>
</organism>
<evidence type="ECO:0000256" key="1">
    <source>
        <dbReference type="SAM" id="MobiDB-lite"/>
    </source>
</evidence>
<dbReference type="Proteomes" id="UP000297472">
    <property type="component" value="Unassembled WGS sequence"/>
</dbReference>
<dbReference type="OrthoDB" id="6986893at2"/>
<keyword evidence="2" id="KW-0812">Transmembrane</keyword>
<name>A0A4Y8JYF7_9MICO</name>
<dbReference type="PANTHER" id="PTHR40057:SF1">
    <property type="entry name" value="SLR1162 PROTEIN"/>
    <property type="match status" value="1"/>
</dbReference>
<dbReference type="RefSeq" id="WP_134423943.1">
    <property type="nucleotide sequence ID" value="NZ_SOHA01000011.1"/>
</dbReference>
<dbReference type="EMBL" id="SOHA01000011">
    <property type="protein sequence ID" value="TFD32003.1"/>
    <property type="molecule type" value="Genomic_DNA"/>
</dbReference>
<protein>
    <submittedName>
        <fullName evidence="4">Antibiotic biosynthesis monooxygenase</fullName>
    </submittedName>
</protein>
<keyword evidence="2" id="KW-1133">Transmembrane helix</keyword>
<feature type="transmembrane region" description="Helical" evidence="2">
    <location>
        <begin position="140"/>
        <end position="162"/>
    </location>
</feature>
<dbReference type="Gene3D" id="3.30.70.100">
    <property type="match status" value="1"/>
</dbReference>
<gene>
    <name evidence="4" type="ORF">E3T49_05380</name>
</gene>
<keyword evidence="4" id="KW-0503">Monooxygenase</keyword>
<reference evidence="4 5" key="1">
    <citation type="submission" date="2019-03" db="EMBL/GenBank/DDBJ databases">
        <title>Genomics of glacier-inhabiting Cryobacterium strains.</title>
        <authorList>
            <person name="Liu Q."/>
            <person name="Xin Y.-H."/>
        </authorList>
    </citation>
    <scope>NUCLEOTIDE SEQUENCE [LARGE SCALE GENOMIC DNA]</scope>
    <source>
        <strain evidence="4 5">TMT1-51</strain>
    </source>
</reference>
<comment type="caution">
    <text evidence="4">The sequence shown here is derived from an EMBL/GenBank/DDBJ whole genome shotgun (WGS) entry which is preliminary data.</text>
</comment>
<dbReference type="Pfam" id="PF03992">
    <property type="entry name" value="ABM"/>
    <property type="match status" value="1"/>
</dbReference>
<accession>A0A4Y8JYF7</accession>
<dbReference type="AlphaFoldDB" id="A0A4Y8JYF7"/>
<evidence type="ECO:0000313" key="5">
    <source>
        <dbReference type="Proteomes" id="UP000297472"/>
    </source>
</evidence>
<keyword evidence="2" id="KW-0472">Membrane</keyword>
<evidence type="ECO:0000313" key="4">
    <source>
        <dbReference type="EMBL" id="TFD32003.1"/>
    </source>
</evidence>
<evidence type="ECO:0000259" key="3">
    <source>
        <dbReference type="Pfam" id="PF03992"/>
    </source>
</evidence>
<dbReference type="InterPro" id="IPR011008">
    <property type="entry name" value="Dimeric_a/b-barrel"/>
</dbReference>
<keyword evidence="5" id="KW-1185">Reference proteome</keyword>
<dbReference type="InterPro" id="IPR007138">
    <property type="entry name" value="ABM_dom"/>
</dbReference>
<dbReference type="SUPFAM" id="SSF54909">
    <property type="entry name" value="Dimeric alpha+beta barrel"/>
    <property type="match status" value="1"/>
</dbReference>
<feature type="region of interest" description="Disordered" evidence="1">
    <location>
        <begin position="1"/>
        <end position="24"/>
    </location>
</feature>
<feature type="domain" description="ABM" evidence="3">
    <location>
        <begin position="22"/>
        <end position="92"/>
    </location>
</feature>
<dbReference type="GO" id="GO:0004497">
    <property type="term" value="F:monooxygenase activity"/>
    <property type="evidence" value="ECO:0007669"/>
    <property type="project" value="UniProtKB-KW"/>
</dbReference>
<sequence>MSSVPPGNAKGTPQARPATSVTVSVTRRVEPTRIPEATRWAQRGMDMASEFPGFLGSGWVRATADSLSWHMLYRFATSEQLDAWEGSEERAHWLIDGHDLILDARVEKRTGIEGWFDAPASDDDDINATPSFQVPRWKQAVSIGMGFFPANLTFTLLATWLIPGWHDVDILPKILVTTFVMAPAMTFLVMPQITRMLRPWLMRRPASRP</sequence>
<feature type="compositionally biased region" description="Low complexity" evidence="1">
    <location>
        <begin position="15"/>
        <end position="24"/>
    </location>
</feature>
<evidence type="ECO:0000256" key="2">
    <source>
        <dbReference type="SAM" id="Phobius"/>
    </source>
</evidence>
<feature type="transmembrane region" description="Helical" evidence="2">
    <location>
        <begin position="174"/>
        <end position="194"/>
    </location>
</feature>